<dbReference type="GO" id="GO:0034040">
    <property type="term" value="F:ATPase-coupled lipid transmembrane transporter activity"/>
    <property type="evidence" value="ECO:0007669"/>
    <property type="project" value="TreeGrafter"/>
</dbReference>
<reference evidence="14" key="1">
    <citation type="journal article" date="2008" name="J. Bacteriol.">
        <title>Genome sequence of the fish pathogen Renibacterium salmoninarum suggests reductive evolution away from an environmental Arthrobacter ancestor.</title>
        <authorList>
            <person name="Wiens G.D."/>
            <person name="Rockey D.D."/>
            <person name="Wu Z."/>
            <person name="Chang J."/>
            <person name="Levy R."/>
            <person name="Crane S."/>
            <person name="Chen D.S."/>
            <person name="Capri G.R."/>
            <person name="Burnett J.R."/>
            <person name="Sudheesh P.S."/>
            <person name="Schipma M.J."/>
            <person name="Burd H."/>
            <person name="Bhattacharyya A."/>
            <person name="Rhodes L.D."/>
            <person name="Kaul R."/>
            <person name="Strom M.S."/>
        </authorList>
    </citation>
    <scope>NUCLEOTIDE SEQUENCE [LARGE SCALE GENOMIC DNA]</scope>
    <source>
        <strain evidence="14">ATCC 33209 / DSM 20767 / JCM 11484 / NBRC 15589 / NCIMB 2235</strain>
    </source>
</reference>
<dbReference type="Gene3D" id="1.20.1560.10">
    <property type="entry name" value="ABC transporter type 1, transmembrane domain"/>
    <property type="match status" value="1"/>
</dbReference>
<evidence type="ECO:0000259" key="11">
    <source>
        <dbReference type="PROSITE" id="PS50893"/>
    </source>
</evidence>
<evidence type="ECO:0000256" key="4">
    <source>
        <dbReference type="ARBA" id="ARBA00022519"/>
    </source>
</evidence>
<dbReference type="InterPro" id="IPR039421">
    <property type="entry name" value="Type_1_exporter"/>
</dbReference>
<evidence type="ECO:0000256" key="8">
    <source>
        <dbReference type="ARBA" id="ARBA00022989"/>
    </source>
</evidence>
<dbReference type="GO" id="GO:0005524">
    <property type="term" value="F:ATP binding"/>
    <property type="evidence" value="ECO:0007669"/>
    <property type="project" value="UniProtKB-KW"/>
</dbReference>
<keyword evidence="7" id="KW-0067">ATP-binding</keyword>
<dbReference type="InterPro" id="IPR036640">
    <property type="entry name" value="ABC1_TM_sf"/>
</dbReference>
<evidence type="ECO:0000256" key="5">
    <source>
        <dbReference type="ARBA" id="ARBA00022692"/>
    </source>
</evidence>
<dbReference type="PANTHER" id="PTHR24221:SF654">
    <property type="entry name" value="ATP-BINDING CASSETTE SUB-FAMILY B MEMBER 6"/>
    <property type="match status" value="1"/>
</dbReference>
<keyword evidence="14" id="KW-1185">Reference proteome</keyword>
<keyword evidence="3" id="KW-1003">Cell membrane</keyword>
<dbReference type="InterPro" id="IPR003439">
    <property type="entry name" value="ABC_transporter-like_ATP-bd"/>
</dbReference>
<keyword evidence="9 10" id="KW-0472">Membrane</keyword>
<dbReference type="SMART" id="SM00382">
    <property type="entry name" value="AAA"/>
    <property type="match status" value="1"/>
</dbReference>
<evidence type="ECO:0000256" key="2">
    <source>
        <dbReference type="ARBA" id="ARBA00022448"/>
    </source>
</evidence>
<name>A9WM77_RENSM</name>
<dbReference type="GO" id="GO:0140359">
    <property type="term" value="F:ABC-type transporter activity"/>
    <property type="evidence" value="ECO:0007669"/>
    <property type="project" value="InterPro"/>
</dbReference>
<sequence length="538" mass="56442">MIVDVVTGVRPKEYFFWAIAALVLAAALGGVCTWLGGKFMAKFSENALAQLRQKVLAHALRIPLGRIEKAGAGDLISRVSTDVERVSIAAQGGLAQFVSAGLSITLTALGLATLDYRFALAGLCAVPIQAWTLWRYLRKSAPIYTEQRLAEGERAQEIVQSHHGRSTIETFGVVAQFMSRVSASSQRTVSLERSATRVLTIFFGRLNFAELIGLGAILATGFFLVSSNQVSLGARAAAALFFSQLFNPINVVLGLFDVVQQAGSALTRLVGVLQVAVPTQPGLAANSTDPSAAATISVQQLTVSDRAGHPVLHQVSLEVAAGEHVAIVGSSGAGKSTLGSAINGDRETDSGRILLRGIPLANLGEAQLRLSVASVSQKTYVFSGTLADDLRLAKPTATDADLLGALQTVGAQDWVLALPEGLATSVGSGGRQLNAAQEQQLALPRLALVGPGVVILDEATAEDTANSRDLERAAAKVIQGKTAILIAHRLSQAATADRVVMMSEGRIVEVGTHEELLAAGGRYCTLWHAWAASTQESA</sequence>
<evidence type="ECO:0000256" key="7">
    <source>
        <dbReference type="ARBA" id="ARBA00022840"/>
    </source>
</evidence>
<evidence type="ECO:0000256" key="9">
    <source>
        <dbReference type="ARBA" id="ARBA00023136"/>
    </source>
</evidence>
<dbReference type="EMBL" id="CP000910">
    <property type="protein sequence ID" value="ABY22209.1"/>
    <property type="molecule type" value="Genomic_DNA"/>
</dbReference>
<evidence type="ECO:0000256" key="10">
    <source>
        <dbReference type="SAM" id="Phobius"/>
    </source>
</evidence>
<proteinExistence type="predicted"/>
<dbReference type="HOGENOM" id="CLU_000604_84_9_11"/>
<feature type="domain" description="ABC transmembrane type-1" evidence="12">
    <location>
        <begin position="1"/>
        <end position="261"/>
    </location>
</feature>
<dbReference type="SUPFAM" id="SSF90123">
    <property type="entry name" value="ABC transporter transmembrane region"/>
    <property type="match status" value="1"/>
</dbReference>
<dbReference type="PROSITE" id="PS50893">
    <property type="entry name" value="ABC_TRANSPORTER_2"/>
    <property type="match status" value="1"/>
</dbReference>
<feature type="transmembrane region" description="Helical" evidence="10">
    <location>
        <begin position="94"/>
        <end position="112"/>
    </location>
</feature>
<dbReference type="InterPro" id="IPR011527">
    <property type="entry name" value="ABC1_TM_dom"/>
</dbReference>
<protein>
    <submittedName>
        <fullName evidence="13">Tetracycline resistance protein</fullName>
    </submittedName>
</protein>
<keyword evidence="4" id="KW-0997">Cell inner membrane</keyword>
<dbReference type="InterPro" id="IPR003593">
    <property type="entry name" value="AAA+_ATPase"/>
</dbReference>
<comment type="subcellular location">
    <subcellularLocation>
        <location evidence="1">Cell membrane</location>
        <topology evidence="1">Multi-pass membrane protein</topology>
    </subcellularLocation>
</comment>
<dbReference type="KEGG" id="rsa:RSal33209_0459"/>
<dbReference type="GO" id="GO:0016887">
    <property type="term" value="F:ATP hydrolysis activity"/>
    <property type="evidence" value="ECO:0007669"/>
    <property type="project" value="InterPro"/>
</dbReference>
<evidence type="ECO:0000259" key="12">
    <source>
        <dbReference type="PROSITE" id="PS50929"/>
    </source>
</evidence>
<dbReference type="Proteomes" id="UP000002007">
    <property type="component" value="Chromosome"/>
</dbReference>
<keyword evidence="2" id="KW-0813">Transport</keyword>
<keyword evidence="8 10" id="KW-1133">Transmembrane helix</keyword>
<dbReference type="eggNOG" id="COG1132">
    <property type="taxonomic scope" value="Bacteria"/>
</dbReference>
<evidence type="ECO:0000256" key="3">
    <source>
        <dbReference type="ARBA" id="ARBA00022475"/>
    </source>
</evidence>
<dbReference type="Pfam" id="PF00664">
    <property type="entry name" value="ABC_membrane"/>
    <property type="match status" value="1"/>
</dbReference>
<keyword evidence="5 10" id="KW-0812">Transmembrane</keyword>
<dbReference type="FunFam" id="3.40.50.300:FF:001001">
    <property type="entry name" value="Multidrug ABC transporter ATP-binding protein"/>
    <property type="match status" value="1"/>
</dbReference>
<dbReference type="Gene3D" id="3.40.50.300">
    <property type="entry name" value="P-loop containing nucleotide triphosphate hydrolases"/>
    <property type="match status" value="1"/>
</dbReference>
<accession>A9WM77</accession>
<dbReference type="CDD" id="cd07346">
    <property type="entry name" value="ABC_6TM_exporters"/>
    <property type="match status" value="1"/>
</dbReference>
<feature type="transmembrane region" description="Helical" evidence="10">
    <location>
        <begin position="14"/>
        <end position="36"/>
    </location>
</feature>
<dbReference type="AlphaFoldDB" id="A9WM77"/>
<gene>
    <name evidence="13" type="primary">tetB</name>
    <name evidence="13" type="ordered locus">RSal33209_0459</name>
</gene>
<dbReference type="PROSITE" id="PS50929">
    <property type="entry name" value="ABC_TM1F"/>
    <property type="match status" value="1"/>
</dbReference>
<organism evidence="13 14">
    <name type="scientific">Renibacterium salmoninarum (strain ATCC 33209 / DSM 20767 / JCM 11484 / NBRC 15589 / NCIMB 2235)</name>
    <dbReference type="NCBI Taxonomy" id="288705"/>
    <lineage>
        <taxon>Bacteria</taxon>
        <taxon>Bacillati</taxon>
        <taxon>Actinomycetota</taxon>
        <taxon>Actinomycetes</taxon>
        <taxon>Micrococcales</taxon>
        <taxon>Micrococcaceae</taxon>
        <taxon>Renibacterium</taxon>
    </lineage>
</organism>
<evidence type="ECO:0000313" key="14">
    <source>
        <dbReference type="Proteomes" id="UP000002007"/>
    </source>
</evidence>
<feature type="transmembrane region" description="Helical" evidence="10">
    <location>
        <begin position="206"/>
        <end position="225"/>
    </location>
</feature>
<dbReference type="PANTHER" id="PTHR24221">
    <property type="entry name" value="ATP-BINDING CASSETTE SUB-FAMILY B"/>
    <property type="match status" value="1"/>
</dbReference>
<evidence type="ECO:0000313" key="13">
    <source>
        <dbReference type="EMBL" id="ABY22209.1"/>
    </source>
</evidence>
<keyword evidence="6" id="KW-0547">Nucleotide-binding</keyword>
<dbReference type="InterPro" id="IPR027417">
    <property type="entry name" value="P-loop_NTPase"/>
</dbReference>
<evidence type="ECO:0000256" key="1">
    <source>
        <dbReference type="ARBA" id="ARBA00004651"/>
    </source>
</evidence>
<dbReference type="STRING" id="288705.RSal33209_0459"/>
<feature type="transmembrane region" description="Helical" evidence="10">
    <location>
        <begin position="118"/>
        <end position="137"/>
    </location>
</feature>
<dbReference type="GO" id="GO:0005886">
    <property type="term" value="C:plasma membrane"/>
    <property type="evidence" value="ECO:0007669"/>
    <property type="project" value="UniProtKB-SubCell"/>
</dbReference>
<evidence type="ECO:0000256" key="6">
    <source>
        <dbReference type="ARBA" id="ARBA00022741"/>
    </source>
</evidence>
<dbReference type="SUPFAM" id="SSF52540">
    <property type="entry name" value="P-loop containing nucleoside triphosphate hydrolases"/>
    <property type="match status" value="1"/>
</dbReference>
<dbReference type="Pfam" id="PF00005">
    <property type="entry name" value="ABC_tran"/>
    <property type="match status" value="1"/>
</dbReference>
<feature type="domain" description="ABC transporter" evidence="11">
    <location>
        <begin position="296"/>
        <end position="529"/>
    </location>
</feature>